<reference evidence="9 10" key="1">
    <citation type="journal article" date="2020" name="Front. Microbiol.">
        <title>Design of Bacterial Strain-Specific qPCR Assays Using NGS Data and Publicly Available Resources and Its Application to Track Biocontrol Strains.</title>
        <authorList>
            <person name="Hernandez I."/>
            <person name="Sant C."/>
            <person name="Martinez R."/>
            <person name="Fernandez C."/>
        </authorList>
    </citation>
    <scope>NUCLEOTIDE SEQUENCE [LARGE SCALE GENOMIC DNA]</scope>
    <source>
        <strain evidence="9 10">B24</strain>
    </source>
</reference>
<dbReference type="InterPro" id="IPR035906">
    <property type="entry name" value="MetI-like_sf"/>
</dbReference>
<dbReference type="CDD" id="cd06261">
    <property type="entry name" value="TM_PBP2"/>
    <property type="match status" value="1"/>
</dbReference>
<keyword evidence="4 7" id="KW-0812">Transmembrane</keyword>
<feature type="transmembrane region" description="Helical" evidence="7">
    <location>
        <begin position="100"/>
        <end position="121"/>
    </location>
</feature>
<dbReference type="AlphaFoldDB" id="A0A7D7WED3"/>
<dbReference type="InterPro" id="IPR045621">
    <property type="entry name" value="BPD_transp_1_N"/>
</dbReference>
<feature type="transmembrane region" description="Helical" evidence="7">
    <location>
        <begin position="12"/>
        <end position="29"/>
    </location>
</feature>
<sequence>MHPFINRLLQAVVVFFGTSLLVFLAVFALPGDPLGTLAGDAQLTEAVRRNLEQHYHLDQPVIVQYGLYVWGLLQGDLGTTITGESVGSILGHAWPITVKLALTAWVIELIVGIGVGAIAAVRPGGVIDRIATSITIVSLAVPTFVLAFFAQQVLGLQLGWFPVAGAGDGWPMSFILPAACIAALGVGPIARLTRTSILQTVNADFVRTARSRGITPWRLGTRHVLRNAMVPVVTYLGLDLGSLFGGAVLVEGIFNLPGIGRALFTAVNTQQGSVVVGIVTAGVLVVLVANLLVDLLHRVLDPRISHV</sequence>
<name>A0A7D7WED3_9MICO</name>
<evidence type="ECO:0000256" key="1">
    <source>
        <dbReference type="ARBA" id="ARBA00004651"/>
    </source>
</evidence>
<accession>A0A7D7WED3</accession>
<dbReference type="InterPro" id="IPR000515">
    <property type="entry name" value="MetI-like"/>
</dbReference>
<dbReference type="Gene3D" id="1.10.3720.10">
    <property type="entry name" value="MetI-like"/>
    <property type="match status" value="1"/>
</dbReference>
<dbReference type="EMBL" id="CP043732">
    <property type="protein sequence ID" value="QMU96832.1"/>
    <property type="molecule type" value="Genomic_DNA"/>
</dbReference>
<feature type="domain" description="ABC transmembrane type-1" evidence="8">
    <location>
        <begin position="94"/>
        <end position="297"/>
    </location>
</feature>
<dbReference type="Pfam" id="PF00528">
    <property type="entry name" value="BPD_transp_1"/>
    <property type="match status" value="1"/>
</dbReference>
<dbReference type="Proteomes" id="UP000515708">
    <property type="component" value="Chromosome"/>
</dbReference>
<feature type="transmembrane region" description="Helical" evidence="7">
    <location>
        <begin position="232"/>
        <end position="254"/>
    </location>
</feature>
<evidence type="ECO:0000313" key="10">
    <source>
        <dbReference type="Proteomes" id="UP000515708"/>
    </source>
</evidence>
<dbReference type="PANTHER" id="PTHR43163:SF7">
    <property type="entry name" value="DIPEPTIDE-TRANSPORT INTEGRAL MEMBRANE PROTEIN ABC TRANSPORTER DPPB-RELATED"/>
    <property type="match status" value="1"/>
</dbReference>
<evidence type="ECO:0000259" key="8">
    <source>
        <dbReference type="PROSITE" id="PS50928"/>
    </source>
</evidence>
<comment type="subcellular location">
    <subcellularLocation>
        <location evidence="1 7">Cell membrane</location>
        <topology evidence="1 7">Multi-pass membrane protein</topology>
    </subcellularLocation>
</comment>
<evidence type="ECO:0000256" key="7">
    <source>
        <dbReference type="RuleBase" id="RU363032"/>
    </source>
</evidence>
<feature type="transmembrane region" description="Helical" evidence="7">
    <location>
        <begin position="274"/>
        <end position="293"/>
    </location>
</feature>
<feature type="transmembrane region" description="Helical" evidence="7">
    <location>
        <begin position="170"/>
        <end position="190"/>
    </location>
</feature>
<evidence type="ECO:0000256" key="3">
    <source>
        <dbReference type="ARBA" id="ARBA00022475"/>
    </source>
</evidence>
<proteinExistence type="inferred from homology"/>
<protein>
    <submittedName>
        <fullName evidence="9">ABC transporter permease</fullName>
    </submittedName>
</protein>
<evidence type="ECO:0000313" key="9">
    <source>
        <dbReference type="EMBL" id="QMU96832.1"/>
    </source>
</evidence>
<dbReference type="GO" id="GO:0005886">
    <property type="term" value="C:plasma membrane"/>
    <property type="evidence" value="ECO:0007669"/>
    <property type="project" value="UniProtKB-SubCell"/>
</dbReference>
<gene>
    <name evidence="9" type="ORF">FVO59_06045</name>
</gene>
<keyword evidence="5 7" id="KW-1133">Transmembrane helix</keyword>
<evidence type="ECO:0000256" key="2">
    <source>
        <dbReference type="ARBA" id="ARBA00022448"/>
    </source>
</evidence>
<dbReference type="SUPFAM" id="SSF161098">
    <property type="entry name" value="MetI-like"/>
    <property type="match status" value="1"/>
</dbReference>
<feature type="transmembrane region" description="Helical" evidence="7">
    <location>
        <begin position="130"/>
        <end position="150"/>
    </location>
</feature>
<comment type="similarity">
    <text evidence="7">Belongs to the binding-protein-dependent transport system permease family.</text>
</comment>
<dbReference type="GO" id="GO:0055085">
    <property type="term" value="P:transmembrane transport"/>
    <property type="evidence" value="ECO:0007669"/>
    <property type="project" value="InterPro"/>
</dbReference>
<keyword evidence="2 7" id="KW-0813">Transport</keyword>
<evidence type="ECO:0000256" key="5">
    <source>
        <dbReference type="ARBA" id="ARBA00022989"/>
    </source>
</evidence>
<evidence type="ECO:0000256" key="6">
    <source>
        <dbReference type="ARBA" id="ARBA00023136"/>
    </source>
</evidence>
<dbReference type="PANTHER" id="PTHR43163">
    <property type="entry name" value="DIPEPTIDE TRANSPORT SYSTEM PERMEASE PROTEIN DPPB-RELATED"/>
    <property type="match status" value="1"/>
</dbReference>
<organism evidence="9 10">
    <name type="scientific">Microbacterium esteraromaticum</name>
    <dbReference type="NCBI Taxonomy" id="57043"/>
    <lineage>
        <taxon>Bacteria</taxon>
        <taxon>Bacillati</taxon>
        <taxon>Actinomycetota</taxon>
        <taxon>Actinomycetes</taxon>
        <taxon>Micrococcales</taxon>
        <taxon>Microbacteriaceae</taxon>
        <taxon>Microbacterium</taxon>
    </lineage>
</organism>
<dbReference type="PROSITE" id="PS50928">
    <property type="entry name" value="ABC_TM1"/>
    <property type="match status" value="1"/>
</dbReference>
<dbReference type="Pfam" id="PF19300">
    <property type="entry name" value="BPD_transp_1_N"/>
    <property type="match status" value="1"/>
</dbReference>
<keyword evidence="3" id="KW-1003">Cell membrane</keyword>
<evidence type="ECO:0000256" key="4">
    <source>
        <dbReference type="ARBA" id="ARBA00022692"/>
    </source>
</evidence>
<dbReference type="RefSeq" id="WP_182255689.1">
    <property type="nucleotide sequence ID" value="NZ_CP043732.1"/>
</dbReference>
<keyword evidence="6 7" id="KW-0472">Membrane</keyword>